<organism evidence="1 2">
    <name type="scientific">Heyndrickxia coagulans</name>
    <name type="common">Weizmannia coagulans</name>
    <dbReference type="NCBI Taxonomy" id="1398"/>
    <lineage>
        <taxon>Bacteria</taxon>
        <taxon>Bacillati</taxon>
        <taxon>Bacillota</taxon>
        <taxon>Bacilli</taxon>
        <taxon>Bacillales</taxon>
        <taxon>Bacillaceae</taxon>
        <taxon>Heyndrickxia</taxon>
    </lineage>
</organism>
<protein>
    <submittedName>
        <fullName evidence="1">Uncharacterized protein</fullName>
    </submittedName>
</protein>
<name>A0A150KG05_HEYCO</name>
<evidence type="ECO:0000313" key="1">
    <source>
        <dbReference type="EMBL" id="KYC71245.1"/>
    </source>
</evidence>
<sequence length="40" mass="4265">MAVKTPAISMAFPSASFPQPVCRETDFLKNNLETGYGCAA</sequence>
<dbReference type="Proteomes" id="UP000075304">
    <property type="component" value="Unassembled WGS sequence"/>
</dbReference>
<comment type="caution">
    <text evidence="1">The sequence shown here is derived from an EMBL/GenBank/DDBJ whole genome shotgun (WGS) entry which is preliminary data.</text>
</comment>
<accession>A0A150KG05</accession>
<gene>
    <name evidence="1" type="ORF">B4099_1849</name>
</gene>
<evidence type="ECO:0000313" key="2">
    <source>
        <dbReference type="Proteomes" id="UP000075304"/>
    </source>
</evidence>
<reference evidence="1 2" key="1">
    <citation type="submission" date="2016-01" db="EMBL/GenBank/DDBJ databases">
        <title>Genome Sequences of Twelve Sporeforming Bacillus Species Isolated from Foods.</title>
        <authorList>
            <person name="Berendsen E.M."/>
            <person name="Wells-Bennik M.H."/>
            <person name="Krawcyk A.O."/>
            <person name="De Jong A."/>
            <person name="Holsappel S."/>
            <person name="Eijlander R.T."/>
            <person name="Kuipers O.P."/>
        </authorList>
    </citation>
    <scope>NUCLEOTIDE SEQUENCE [LARGE SCALE GENOMIC DNA]</scope>
    <source>
        <strain evidence="1 2">B4099</strain>
    </source>
</reference>
<proteinExistence type="predicted"/>
<dbReference type="AlphaFoldDB" id="A0A150KG05"/>
<dbReference type="EMBL" id="LQYI01000034">
    <property type="protein sequence ID" value="KYC71245.1"/>
    <property type="molecule type" value="Genomic_DNA"/>
</dbReference>